<reference evidence="3" key="1">
    <citation type="submission" date="2013-12" db="EMBL/GenBank/DDBJ databases">
        <authorList>
            <person name="Aslett M."/>
        </authorList>
    </citation>
    <scope>NUCLEOTIDE SEQUENCE [LARGE SCALE GENOMIC DNA]</scope>
    <source>
        <strain evidence="3">Lindley</strain>
    </source>
</reference>
<dbReference type="AlphaFoldDB" id="A0A183BWJ5"/>
<organism evidence="3 4">
    <name type="scientific">Globodera pallida</name>
    <name type="common">Potato cyst nematode worm</name>
    <name type="synonym">Heterodera pallida</name>
    <dbReference type="NCBI Taxonomy" id="36090"/>
    <lineage>
        <taxon>Eukaryota</taxon>
        <taxon>Metazoa</taxon>
        <taxon>Ecdysozoa</taxon>
        <taxon>Nematoda</taxon>
        <taxon>Chromadorea</taxon>
        <taxon>Rhabditida</taxon>
        <taxon>Tylenchina</taxon>
        <taxon>Tylenchomorpha</taxon>
        <taxon>Tylenchoidea</taxon>
        <taxon>Heteroderidae</taxon>
        <taxon>Heteroderinae</taxon>
        <taxon>Globodera</taxon>
    </lineage>
</organism>
<dbReference type="Pfam" id="PF01381">
    <property type="entry name" value="HTH_3"/>
    <property type="match status" value="1"/>
</dbReference>
<reference evidence="4" key="3">
    <citation type="submission" date="2016-06" db="UniProtKB">
        <authorList>
            <consortium name="WormBaseParasite"/>
        </authorList>
    </citation>
    <scope>IDENTIFICATION</scope>
</reference>
<dbReference type="PANTHER" id="PTHR10245:SF15">
    <property type="entry name" value="ENDOTHELIAL DIFFERENTIATION-RELATED FACTOR 1"/>
    <property type="match status" value="1"/>
</dbReference>
<dbReference type="GO" id="GO:0003677">
    <property type="term" value="F:DNA binding"/>
    <property type="evidence" value="ECO:0007669"/>
    <property type="project" value="UniProtKB-KW"/>
</dbReference>
<dbReference type="SUPFAM" id="SSF47413">
    <property type="entry name" value="lambda repressor-like DNA-binding domains"/>
    <property type="match status" value="1"/>
</dbReference>
<feature type="domain" description="HTH cro/C1-type" evidence="2">
    <location>
        <begin position="11"/>
        <end position="65"/>
    </location>
</feature>
<dbReference type="SMART" id="SM00530">
    <property type="entry name" value="HTH_XRE"/>
    <property type="match status" value="1"/>
</dbReference>
<dbReference type="CDD" id="cd00093">
    <property type="entry name" value="HTH_XRE"/>
    <property type="match status" value="1"/>
</dbReference>
<evidence type="ECO:0000259" key="2">
    <source>
        <dbReference type="PROSITE" id="PS50943"/>
    </source>
</evidence>
<name>A0A183BWJ5_GLOPA</name>
<dbReference type="Gene3D" id="1.10.260.40">
    <property type="entry name" value="lambda repressor-like DNA-binding domains"/>
    <property type="match status" value="1"/>
</dbReference>
<evidence type="ECO:0000313" key="4">
    <source>
        <dbReference type="WBParaSite" id="GPLIN_000498400"/>
    </source>
</evidence>
<evidence type="ECO:0000313" key="3">
    <source>
        <dbReference type="Proteomes" id="UP000050741"/>
    </source>
</evidence>
<dbReference type="InterPro" id="IPR001387">
    <property type="entry name" value="Cro/C1-type_HTH"/>
</dbReference>
<dbReference type="InterPro" id="IPR010982">
    <property type="entry name" value="Lambda_DNA-bd_dom_sf"/>
</dbReference>
<dbReference type="PANTHER" id="PTHR10245">
    <property type="entry name" value="ENDOTHELIAL DIFFERENTIATION-RELATED FACTOR 1 MULTIPROTEIN BRIDGING FACTOR 1"/>
    <property type="match status" value="1"/>
</dbReference>
<dbReference type="WBParaSite" id="GPLIN_000498400">
    <property type="protein sequence ID" value="GPLIN_000498400"/>
    <property type="gene ID" value="GPLIN_000498400"/>
</dbReference>
<dbReference type="Proteomes" id="UP000050741">
    <property type="component" value="Unassembled WGS sequence"/>
</dbReference>
<protein>
    <submittedName>
        <fullName evidence="4">HTH cro/C1-type domain-containing protein</fullName>
    </submittedName>
</protein>
<reference evidence="3" key="2">
    <citation type="submission" date="2014-05" db="EMBL/GenBank/DDBJ databases">
        <title>The genome and life-stage specific transcriptomes of Globodera pallida elucidate key aspects of plant parasitism by a cyst nematode.</title>
        <authorList>
            <person name="Cotton J.A."/>
            <person name="Lilley C.J."/>
            <person name="Jones L.M."/>
            <person name="Kikuchi T."/>
            <person name="Reid A.J."/>
            <person name="Thorpe P."/>
            <person name="Tsai I.J."/>
            <person name="Beasley H."/>
            <person name="Blok V."/>
            <person name="Cock P.J.A."/>
            <person name="Van den Akker S.E."/>
            <person name="Holroyd N."/>
            <person name="Hunt M."/>
            <person name="Mantelin S."/>
            <person name="Naghra H."/>
            <person name="Pain A."/>
            <person name="Palomares-Rius J.E."/>
            <person name="Zarowiecki M."/>
            <person name="Berriman M."/>
            <person name="Jones J.T."/>
            <person name="Urwin P.E."/>
        </authorList>
    </citation>
    <scope>NUCLEOTIDE SEQUENCE [LARGE SCALE GENOMIC DNA]</scope>
    <source>
        <strain evidence="3">Lindley</strain>
    </source>
</reference>
<evidence type="ECO:0000256" key="1">
    <source>
        <dbReference type="ARBA" id="ARBA00023125"/>
    </source>
</evidence>
<dbReference type="PROSITE" id="PS50943">
    <property type="entry name" value="HTH_CROC1"/>
    <property type="match status" value="1"/>
</dbReference>
<accession>A0A183BWJ5</accession>
<dbReference type="FunFam" id="1.10.260.40:FF:000018">
    <property type="entry name" value="Multiprotein bridging factor 1"/>
    <property type="match status" value="1"/>
</dbReference>
<proteinExistence type="predicted"/>
<keyword evidence="1" id="KW-0238">DNA-binding</keyword>
<sequence length="85" mass="9535">MQVSLNLGKVIQQARQAKEWTQKELATRVNEKMEVIREYENGKAVPNQSILGKMERCLSVKLRGKEIGQPMAPETATKKAPAAKK</sequence>
<dbReference type="GO" id="GO:0005634">
    <property type="term" value="C:nucleus"/>
    <property type="evidence" value="ECO:0007669"/>
    <property type="project" value="UniProtKB-ARBA"/>
</dbReference>
<keyword evidence="3" id="KW-1185">Reference proteome</keyword>